<protein>
    <submittedName>
        <fullName evidence="2">Uncharacterized protein</fullName>
    </submittedName>
</protein>
<proteinExistence type="predicted"/>
<keyword evidence="1" id="KW-0175">Coiled coil</keyword>
<accession>A0A146K1C6</accession>
<sequence length="803" mass="93925">STNMNSKQLLDLKEQIIYQQQKIDQRIDIINKCSKNVLAKKIIDERAKVNGFKPSVAKFLNIQDANRVKLVKQSMENLGQKLQQTKQSVVVQSHIALSDISQISESLYKIQQFAAAEREKSQIYLDQMADVTNQILSERKLYQELLLQNQQLIQQNQTLTDQFNDVEQKLQKSEFEYEQLKIKSGILSEQSTNVQLIKDYGEIQLKVLDLEEQMENQQMENQNLREQCQFLQKDLILKQNEIIQLKIEIEDVKLEKPQQIKQFEVENDFIVQQNIDLSKKADQLEVQKQLLEQQLEQLENENSELKSVLQGFQTTQSKEQEQMKNYMIESELKTQEFEALTQKFESEKYQKEAEIQKLQFLVEELQCQLKEVEKSKQVLSENWQNEAEKTKEDFQRIQSANKELQNLLMVLQEENKQKEAELQQKIAQIQQLKSKHLPPKAPQSEIQNLKQQIFQLQKQNSDLIEKQQIQEDIKEITNFQHLQSCEDSGFVEIPEPRMLSTLKEQINFDDEQRSVVPASEITDENESTHQFQIKLDSVIKEPGFSKLEDNQEAQIVLTQNLKVESIKNYVESSDEHALDRPEVFLTKKVEDKTEQAHIQEEATIVLQEVQTIQQEVEQAQEVQVEASEPEKEKTEKKKIVRTSSAPFLKQTLLKVNQQLNDQKIKSQKLKEKLSTPLAMRVKLEQQESPKRSIIKENPQIHQIDTEIGKNEQIEPQIERPTNQSKQKMPLPAKSQLKKQLKTLNEIVFLQEEPVKPLKGAKRRPTSVFQSQKQTKSLKEAQFDAQWNKLQVQESQKQLPKIVK</sequence>
<feature type="coiled-coil region" evidence="1">
    <location>
        <begin position="355"/>
        <end position="466"/>
    </location>
</feature>
<dbReference type="EMBL" id="GDID01006328">
    <property type="protein sequence ID" value="JAP90278.1"/>
    <property type="molecule type" value="Transcribed_RNA"/>
</dbReference>
<organism evidence="2">
    <name type="scientific">Trepomonas sp. PC1</name>
    <dbReference type="NCBI Taxonomy" id="1076344"/>
    <lineage>
        <taxon>Eukaryota</taxon>
        <taxon>Metamonada</taxon>
        <taxon>Diplomonadida</taxon>
        <taxon>Hexamitidae</taxon>
        <taxon>Hexamitinae</taxon>
        <taxon>Trepomonas</taxon>
    </lineage>
</organism>
<feature type="coiled-coil region" evidence="1">
    <location>
        <begin position="142"/>
        <end position="315"/>
    </location>
</feature>
<dbReference type="AlphaFoldDB" id="A0A146K1C6"/>
<feature type="non-terminal residue" evidence="2">
    <location>
        <position position="1"/>
    </location>
</feature>
<name>A0A146K1C6_9EUKA</name>
<evidence type="ECO:0000313" key="2">
    <source>
        <dbReference type="EMBL" id="JAP90278.1"/>
    </source>
</evidence>
<evidence type="ECO:0000256" key="1">
    <source>
        <dbReference type="SAM" id="Coils"/>
    </source>
</evidence>
<gene>
    <name evidence="2" type="ORF">TPC1_30227</name>
</gene>
<reference evidence="2" key="1">
    <citation type="submission" date="2015-07" db="EMBL/GenBank/DDBJ databases">
        <title>Adaptation to a free-living lifestyle via gene acquisitions in the diplomonad Trepomonas sp. PC1.</title>
        <authorList>
            <person name="Xu F."/>
            <person name="Jerlstrom-Hultqvist J."/>
            <person name="Kolisko M."/>
            <person name="Simpson A.G.B."/>
            <person name="Roger A.J."/>
            <person name="Svard S.G."/>
            <person name="Andersson J.O."/>
        </authorList>
    </citation>
    <scope>NUCLEOTIDE SEQUENCE</scope>
    <source>
        <strain evidence="2">PC1</strain>
    </source>
</reference>